<evidence type="ECO:0000256" key="1">
    <source>
        <dbReference type="ARBA" id="ARBA00022490"/>
    </source>
</evidence>
<evidence type="ECO:0000313" key="6">
    <source>
        <dbReference type="Proteomes" id="UP001479436"/>
    </source>
</evidence>
<evidence type="ECO:0000313" key="5">
    <source>
        <dbReference type="EMBL" id="KAK9674685.1"/>
    </source>
</evidence>
<gene>
    <name evidence="5" type="primary">INT6_3</name>
    <name evidence="5" type="ORF">K7432_017003</name>
</gene>
<keyword evidence="1" id="KW-0963">Cytoplasm</keyword>
<proteinExistence type="predicted"/>
<dbReference type="InterPro" id="IPR019010">
    <property type="entry name" value="eIF3e_N"/>
</dbReference>
<organism evidence="5 6">
    <name type="scientific">Basidiobolus ranarum</name>
    <dbReference type="NCBI Taxonomy" id="34480"/>
    <lineage>
        <taxon>Eukaryota</taxon>
        <taxon>Fungi</taxon>
        <taxon>Fungi incertae sedis</taxon>
        <taxon>Zoopagomycota</taxon>
        <taxon>Entomophthoromycotina</taxon>
        <taxon>Basidiobolomycetes</taxon>
        <taxon>Basidiobolales</taxon>
        <taxon>Basidiobolaceae</taxon>
        <taxon>Basidiobolus</taxon>
    </lineage>
</organism>
<dbReference type="SMART" id="SM01186">
    <property type="entry name" value="eIF3_N"/>
    <property type="match status" value="1"/>
</dbReference>
<dbReference type="PANTHER" id="PTHR10317">
    <property type="entry name" value="EUKARYOTIC TRANSLATION INITIATION FACTOR 3 SUBUNIT E"/>
    <property type="match status" value="1"/>
</dbReference>
<evidence type="ECO:0000256" key="2">
    <source>
        <dbReference type="ARBA" id="ARBA00022540"/>
    </source>
</evidence>
<dbReference type="InterPro" id="IPR016650">
    <property type="entry name" value="eIF3e"/>
</dbReference>
<dbReference type="Proteomes" id="UP001479436">
    <property type="component" value="Unassembled WGS sequence"/>
</dbReference>
<reference evidence="5 6" key="1">
    <citation type="submission" date="2023-04" db="EMBL/GenBank/DDBJ databases">
        <title>Genome of Basidiobolus ranarum AG-B5.</title>
        <authorList>
            <person name="Stajich J.E."/>
            <person name="Carter-House D."/>
            <person name="Gryganskyi A."/>
        </authorList>
    </citation>
    <scope>NUCLEOTIDE SEQUENCE [LARGE SCALE GENOMIC DNA]</scope>
    <source>
        <strain evidence="5 6">AG-B5</strain>
    </source>
</reference>
<feature type="domain" description="Eukaryotic translation initiation factor 3 subunit E N-terminal" evidence="4">
    <location>
        <begin position="5"/>
        <end position="130"/>
    </location>
</feature>
<dbReference type="Pfam" id="PF09440">
    <property type="entry name" value="eIF3_N"/>
    <property type="match status" value="1"/>
</dbReference>
<keyword evidence="3" id="KW-0648">Protein biosynthesis</keyword>
<protein>
    <submittedName>
        <fullName evidence="5">Eukaryotic translation initiation factor 3 subunit E</fullName>
    </submittedName>
</protein>
<keyword evidence="6" id="KW-1185">Reference proteome</keyword>
<keyword evidence="2 5" id="KW-0396">Initiation factor</keyword>
<dbReference type="GO" id="GO:0003743">
    <property type="term" value="F:translation initiation factor activity"/>
    <property type="evidence" value="ECO:0007669"/>
    <property type="project" value="UniProtKB-KW"/>
</dbReference>
<accession>A0ABR2VL02</accession>
<comment type="caution">
    <text evidence="5">The sequence shown here is derived from an EMBL/GenBank/DDBJ whole genome shotgun (WGS) entry which is preliminary data.</text>
</comment>
<dbReference type="EMBL" id="JASJQH010010120">
    <property type="protein sequence ID" value="KAK9674685.1"/>
    <property type="molecule type" value="Genomic_DNA"/>
</dbReference>
<sequence>MAQYDLTSKMVPYLDRHLVYPLLEFLSLKEIYPEEDILQAKYDLLSKTNMIDTAAELFKQIHHVEEAPTEFTDKRKNVIDTLEGLQSEAGKVLEVIENPDVISALRQDKLQNLQFLRENTTLLLKWSLLFINSVNTNSTVVSMELPLICFTISEFCLLTLR</sequence>
<evidence type="ECO:0000259" key="4">
    <source>
        <dbReference type="SMART" id="SM01186"/>
    </source>
</evidence>
<evidence type="ECO:0000256" key="3">
    <source>
        <dbReference type="ARBA" id="ARBA00022917"/>
    </source>
</evidence>
<name>A0ABR2VL02_9FUNG</name>